<keyword evidence="1" id="KW-0812">Transmembrane</keyword>
<sequence length="200" mass="22739">MIIDLNSRTTSDWNRYCEYVKSRDSLIYIDKKNVKGEGVGCLDFTVGNRWYNPADKQWYAIPEQGLILKANESITIETQEQLGIPLNVFGVVTGVGRNIYTGGIVSTGKIDPGFNSKLRIGFLNSSKRKKTIKSGDVLCSCYFIQTETSAETPLEKYFDEEQKLPSMRGYKFRKFVISNWSKIIPIVISLVALYIAFYKN</sequence>
<dbReference type="AlphaFoldDB" id="A0AAW9NB08"/>
<dbReference type="SUPFAM" id="SSF51283">
    <property type="entry name" value="dUTPase-like"/>
    <property type="match status" value="1"/>
</dbReference>
<accession>A0AAW9NB08</accession>
<feature type="transmembrane region" description="Helical" evidence="1">
    <location>
        <begin position="175"/>
        <end position="197"/>
    </location>
</feature>
<evidence type="ECO:0000313" key="2">
    <source>
        <dbReference type="EMBL" id="MEC0272424.1"/>
    </source>
</evidence>
<protein>
    <recommendedName>
        <fullName evidence="4">dUTPase-like domain-containing protein</fullName>
    </recommendedName>
</protein>
<keyword evidence="1" id="KW-1133">Transmembrane helix</keyword>
<dbReference type="InterPro" id="IPR036157">
    <property type="entry name" value="dUTPase-like_sf"/>
</dbReference>
<evidence type="ECO:0008006" key="4">
    <source>
        <dbReference type="Google" id="ProtNLM"/>
    </source>
</evidence>
<evidence type="ECO:0000313" key="3">
    <source>
        <dbReference type="Proteomes" id="UP001307168"/>
    </source>
</evidence>
<dbReference type="Gene3D" id="2.70.40.10">
    <property type="match status" value="1"/>
</dbReference>
<reference evidence="2 3" key="1">
    <citation type="submission" date="2023-03" db="EMBL/GenBank/DDBJ databases">
        <title>Bacillus Genome Sequencing.</title>
        <authorList>
            <person name="Dunlap C."/>
        </authorList>
    </citation>
    <scope>NUCLEOTIDE SEQUENCE [LARGE SCALE GENOMIC DNA]</scope>
    <source>
        <strain evidence="2 3">B-41290</strain>
    </source>
</reference>
<gene>
    <name evidence="2" type="ORF">P4706_05005</name>
</gene>
<comment type="caution">
    <text evidence="2">The sequence shown here is derived from an EMBL/GenBank/DDBJ whole genome shotgun (WGS) entry which is preliminary data.</text>
</comment>
<name>A0AAW9NB08_9BACI</name>
<proteinExistence type="predicted"/>
<dbReference type="EMBL" id="JARNBH010000006">
    <property type="protein sequence ID" value="MEC0272424.1"/>
    <property type="molecule type" value="Genomic_DNA"/>
</dbReference>
<evidence type="ECO:0000256" key="1">
    <source>
        <dbReference type="SAM" id="Phobius"/>
    </source>
</evidence>
<keyword evidence="3" id="KW-1185">Reference proteome</keyword>
<keyword evidence="1" id="KW-0472">Membrane</keyword>
<organism evidence="2 3">
    <name type="scientific">Peribacillus castrilensis</name>
    <dbReference type="NCBI Taxonomy" id="2897690"/>
    <lineage>
        <taxon>Bacteria</taxon>
        <taxon>Bacillati</taxon>
        <taxon>Bacillota</taxon>
        <taxon>Bacilli</taxon>
        <taxon>Bacillales</taxon>
        <taxon>Bacillaceae</taxon>
        <taxon>Peribacillus</taxon>
    </lineage>
</organism>
<dbReference type="RefSeq" id="WP_367406282.1">
    <property type="nucleotide sequence ID" value="NZ_JARNBH010000006.1"/>
</dbReference>
<dbReference type="Proteomes" id="UP001307168">
    <property type="component" value="Unassembled WGS sequence"/>
</dbReference>